<feature type="transmembrane region" description="Helical" evidence="1">
    <location>
        <begin position="22"/>
        <end position="42"/>
    </location>
</feature>
<dbReference type="AlphaFoldDB" id="A0A1L7D570"/>
<evidence type="ECO:0000259" key="2">
    <source>
        <dbReference type="Pfam" id="PF19803"/>
    </source>
</evidence>
<sequence>MAVAKSPQTNAHYGQEPKASPAVRWATVILGLILLGLAFVAGREVWRILAAPEQQSWTQPAVDVMSKPGLEDWMLYAAAGAIVVGLICLFLAFKPRRSTHVSVSHDNGPSTWIRHVDVARRSSAIARNVPGVASAHSTSKNNVVTVTVNGDVGDSGLAERVSQAVSAELSHLARPPRVNVKTEQIQGVGNNV</sequence>
<organism evidence="3 4">
    <name type="scientific">Corynebacterium phocae</name>
    <dbReference type="NCBI Taxonomy" id="161895"/>
    <lineage>
        <taxon>Bacteria</taxon>
        <taxon>Bacillati</taxon>
        <taxon>Actinomycetota</taxon>
        <taxon>Actinomycetes</taxon>
        <taxon>Mycobacteriales</taxon>
        <taxon>Corynebacteriaceae</taxon>
        <taxon>Corynebacterium</taxon>
    </lineage>
</organism>
<keyword evidence="1" id="KW-0472">Membrane</keyword>
<feature type="transmembrane region" description="Helical" evidence="1">
    <location>
        <begin position="73"/>
        <end position="93"/>
    </location>
</feature>
<protein>
    <recommendedName>
        <fullName evidence="2">DUF6286 domain-containing protein</fullName>
    </recommendedName>
</protein>
<dbReference type="Pfam" id="PF19803">
    <property type="entry name" value="DUF6286"/>
    <property type="match status" value="1"/>
</dbReference>
<dbReference type="EMBL" id="CP009249">
    <property type="protein sequence ID" value="APT93260.1"/>
    <property type="molecule type" value="Genomic_DNA"/>
</dbReference>
<evidence type="ECO:0000313" key="3">
    <source>
        <dbReference type="EMBL" id="APT93260.1"/>
    </source>
</evidence>
<evidence type="ECO:0000313" key="4">
    <source>
        <dbReference type="Proteomes" id="UP000185491"/>
    </source>
</evidence>
<keyword evidence="1" id="KW-0812">Transmembrane</keyword>
<name>A0A1L7D570_9CORY</name>
<feature type="domain" description="DUF6286" evidence="2">
    <location>
        <begin position="83"/>
        <end position="181"/>
    </location>
</feature>
<proteinExistence type="predicted"/>
<evidence type="ECO:0000256" key="1">
    <source>
        <dbReference type="SAM" id="Phobius"/>
    </source>
</evidence>
<dbReference type="Proteomes" id="UP000185491">
    <property type="component" value="Chromosome"/>
</dbReference>
<keyword evidence="4" id="KW-1185">Reference proteome</keyword>
<keyword evidence="1" id="KW-1133">Transmembrane helix</keyword>
<dbReference type="KEGG" id="cpho:CPHO_10550"/>
<dbReference type="InterPro" id="IPR046253">
    <property type="entry name" value="DUF6286"/>
</dbReference>
<reference evidence="3 4" key="1">
    <citation type="submission" date="2014-08" db="EMBL/GenBank/DDBJ databases">
        <title>Complete genome sequence of Corynebacterium phocae M408/89/1(T)(=DSM 44612(T)), isolated from the common seal (Phoca vitulina).</title>
        <authorList>
            <person name="Ruckert C."/>
            <person name="Albersmeier A."/>
            <person name="Winkler A."/>
            <person name="Kalinowski J."/>
        </authorList>
    </citation>
    <scope>NUCLEOTIDE SEQUENCE [LARGE SCALE GENOMIC DNA]</scope>
    <source>
        <strain evidence="3 4">M408/89/1</strain>
    </source>
</reference>
<gene>
    <name evidence="3" type="ORF">CPHO_10550</name>
</gene>
<accession>A0A1L7D570</accession>